<dbReference type="PANTHER" id="PTHR42109">
    <property type="entry name" value="UNPLACED GENOMIC SCAFFOLD UM_SCAF_CONTIG_1.265, WHOLE GENOME SHOTGUN SEQUENCE"/>
    <property type="match status" value="1"/>
</dbReference>
<dbReference type="Proteomes" id="UP000481288">
    <property type="component" value="Unassembled WGS sequence"/>
</dbReference>
<feature type="domain" description="DUF7702" evidence="2">
    <location>
        <begin position="3"/>
        <end position="246"/>
    </location>
</feature>
<proteinExistence type="predicted"/>
<keyword evidence="4" id="KW-1185">Reference proteome</keyword>
<feature type="transmembrane region" description="Helical" evidence="1">
    <location>
        <begin position="183"/>
        <end position="200"/>
    </location>
</feature>
<keyword evidence="1" id="KW-1133">Transmembrane helix</keyword>
<name>A0A7D8YY74_9HELO</name>
<dbReference type="Pfam" id="PF24800">
    <property type="entry name" value="DUF7702"/>
    <property type="match status" value="1"/>
</dbReference>
<evidence type="ECO:0000256" key="1">
    <source>
        <dbReference type="SAM" id="Phobius"/>
    </source>
</evidence>
<comment type="caution">
    <text evidence="3">The sequence shown here is derived from an EMBL/GenBank/DDBJ whole genome shotgun (WGS) entry which is preliminary data.</text>
</comment>
<accession>A0A7D8YY74</accession>
<dbReference type="InterPro" id="IPR056119">
    <property type="entry name" value="DUF7702"/>
</dbReference>
<feature type="transmembrane region" description="Helical" evidence="1">
    <location>
        <begin position="40"/>
        <end position="60"/>
    </location>
</feature>
<dbReference type="EMBL" id="QGMG01000046">
    <property type="protein sequence ID" value="TVY58328.1"/>
    <property type="molecule type" value="Genomic_DNA"/>
</dbReference>
<feature type="transmembrane region" description="Helical" evidence="1">
    <location>
        <begin position="66"/>
        <end position="91"/>
    </location>
</feature>
<keyword evidence="1" id="KW-0472">Membrane</keyword>
<protein>
    <recommendedName>
        <fullName evidence="2">DUF7702 domain-containing protein</fullName>
    </recommendedName>
</protein>
<dbReference type="AlphaFoldDB" id="A0A7D8YY74"/>
<evidence type="ECO:0000259" key="2">
    <source>
        <dbReference type="Pfam" id="PF24800"/>
    </source>
</evidence>
<keyword evidence="1" id="KW-0812">Transmembrane</keyword>
<gene>
    <name evidence="3" type="ORF">LCER1_G000529</name>
</gene>
<sequence length="313" mass="33804">MTLTYRNGVSIGEIILYIPALAIAIFLCIKHGFGRSSGWYFMIVLSLARIIGAAMELATISSPTSVSLYTGSAILTNVGFSPLVLAALGLLSRLIDNIRKTHKTIVDVRMLRVIELIIFIGLILGIVGGVDAGSDFSKTGRYVPGSLNKAGTSLLVVGFGFIIIAVVLTSFATPHAEQGEHRLFYAVIVALPFLTARLVYSCFSTFTRNKNFNLITGNTTVLLCLALLEELAVVIIFEGVGLTLKKVEKIEHVHVPVGSRDSSEPIAQGQSEVGPKKENMGMKIFKHTILGRVVLSFVGNNDAKHDVEMQGQK</sequence>
<feature type="transmembrane region" description="Helical" evidence="1">
    <location>
        <begin position="220"/>
        <end position="244"/>
    </location>
</feature>
<dbReference type="PANTHER" id="PTHR42109:SF2">
    <property type="entry name" value="INTEGRAL MEMBRANE PROTEIN"/>
    <property type="match status" value="1"/>
</dbReference>
<evidence type="ECO:0000313" key="4">
    <source>
        <dbReference type="Proteomes" id="UP000481288"/>
    </source>
</evidence>
<feature type="transmembrane region" description="Helical" evidence="1">
    <location>
        <begin position="111"/>
        <end position="130"/>
    </location>
</feature>
<evidence type="ECO:0000313" key="3">
    <source>
        <dbReference type="EMBL" id="TVY58328.1"/>
    </source>
</evidence>
<reference evidence="3 4" key="1">
    <citation type="submission" date="2018-05" db="EMBL/GenBank/DDBJ databases">
        <title>Whole genome sequencing for identification of molecular markers to develop diagnostic detection tools for the regulated plant pathogen Lachnellula willkommii.</title>
        <authorList>
            <person name="Giroux E."/>
            <person name="Bilodeau G."/>
        </authorList>
    </citation>
    <scope>NUCLEOTIDE SEQUENCE [LARGE SCALE GENOMIC DNA]</scope>
    <source>
        <strain evidence="3 4">CBS 625.97</strain>
    </source>
</reference>
<dbReference type="OrthoDB" id="2560628at2759"/>
<organism evidence="3 4">
    <name type="scientific">Lachnellula cervina</name>
    <dbReference type="NCBI Taxonomy" id="1316786"/>
    <lineage>
        <taxon>Eukaryota</taxon>
        <taxon>Fungi</taxon>
        <taxon>Dikarya</taxon>
        <taxon>Ascomycota</taxon>
        <taxon>Pezizomycotina</taxon>
        <taxon>Leotiomycetes</taxon>
        <taxon>Helotiales</taxon>
        <taxon>Lachnaceae</taxon>
        <taxon>Lachnellula</taxon>
    </lineage>
</organism>
<feature type="transmembrane region" description="Helical" evidence="1">
    <location>
        <begin position="150"/>
        <end position="171"/>
    </location>
</feature>
<feature type="transmembrane region" description="Helical" evidence="1">
    <location>
        <begin position="14"/>
        <end position="33"/>
    </location>
</feature>